<dbReference type="PRINTS" id="PR00722">
    <property type="entry name" value="CHYMOTRYPSIN"/>
</dbReference>
<proteinExistence type="predicted"/>
<dbReference type="AlphaFoldDB" id="A0A2N5C3R9"/>
<dbReference type="InterPro" id="IPR043504">
    <property type="entry name" value="Peptidase_S1_PA_chymotrypsin"/>
</dbReference>
<dbReference type="Pfam" id="PF00089">
    <property type="entry name" value="Trypsin"/>
    <property type="match status" value="1"/>
</dbReference>
<dbReference type="PROSITE" id="PS50240">
    <property type="entry name" value="TRYPSIN_DOM"/>
    <property type="match status" value="1"/>
</dbReference>
<dbReference type="InterPro" id="IPR018114">
    <property type="entry name" value="TRYPSIN_HIS"/>
</dbReference>
<sequence>MRARLALLIALPLPLPCAVAAQTIPSGMPASSQRALAEVMTKNTQRELVPFKLDPTTKARIDDIRDIGVLKRLEREAAMAKARPSVEAQKGLQEAVRTRLGLYELSERVPNDVLREVDPTLSQEKLRSMAAGADIDKSLAAMLLTSLPPERFKKDLPAIIHPNTPTDTPVPPIGMLPVHITNPPTLDKDKQRKDVDFWRRGFGAVGALADTRQTPPLIVCSGLVLEGKWFLTATHCLLDSTIQGAASTKDLAVFLPFQGGTAKIVDRQGRTSIDMFGVALRPTINWLGQESGKQLPTSEDGFKAEVGDGNDITLLELDIPGGKLPQAVHASRIANTAEIKVPITVAGYGRTTAVDLVNNLGLEIGWRMTIADLDDPINLVIGDDRKRAADGRVCFGDSGGPVFLGSLLGVETPPFVVAAMASAVDPDTGNDCSVGVQLYARLDRPEVRQWLCKKAKVGC</sequence>
<evidence type="ECO:0000313" key="4">
    <source>
        <dbReference type="Proteomes" id="UP000234341"/>
    </source>
</evidence>
<dbReference type="Gene3D" id="2.40.10.10">
    <property type="entry name" value="Trypsin-like serine proteases"/>
    <property type="match status" value="1"/>
</dbReference>
<dbReference type="InterPro" id="IPR009003">
    <property type="entry name" value="Peptidase_S1_PA"/>
</dbReference>
<dbReference type="SUPFAM" id="SSF50494">
    <property type="entry name" value="Trypsin-like serine proteases"/>
    <property type="match status" value="1"/>
</dbReference>
<name>A0A2N5C3R9_9BURK</name>
<dbReference type="OrthoDB" id="267336at2"/>
<dbReference type="InterPro" id="IPR001254">
    <property type="entry name" value="Trypsin_dom"/>
</dbReference>
<dbReference type="GO" id="GO:0006508">
    <property type="term" value="P:proteolysis"/>
    <property type="evidence" value="ECO:0007669"/>
    <property type="project" value="InterPro"/>
</dbReference>
<feature type="signal peptide" evidence="1">
    <location>
        <begin position="1"/>
        <end position="20"/>
    </location>
</feature>
<feature type="chain" id="PRO_5014678603" description="Peptidase S1 domain-containing protein" evidence="1">
    <location>
        <begin position="21"/>
        <end position="459"/>
    </location>
</feature>
<dbReference type="InterPro" id="IPR001314">
    <property type="entry name" value="Peptidase_S1A"/>
</dbReference>
<dbReference type="GO" id="GO:0004252">
    <property type="term" value="F:serine-type endopeptidase activity"/>
    <property type="evidence" value="ECO:0007669"/>
    <property type="project" value="InterPro"/>
</dbReference>
<comment type="caution">
    <text evidence="3">The sequence shown here is derived from an EMBL/GenBank/DDBJ whole genome shotgun (WGS) entry which is preliminary data.</text>
</comment>
<evidence type="ECO:0000313" key="3">
    <source>
        <dbReference type="EMBL" id="PLP96830.1"/>
    </source>
</evidence>
<dbReference type="Proteomes" id="UP000234341">
    <property type="component" value="Unassembled WGS sequence"/>
</dbReference>
<dbReference type="PROSITE" id="PS00134">
    <property type="entry name" value="TRYPSIN_HIS"/>
    <property type="match status" value="1"/>
</dbReference>
<dbReference type="EMBL" id="PJRP01000022">
    <property type="protein sequence ID" value="PLP96830.1"/>
    <property type="molecule type" value="Genomic_DNA"/>
</dbReference>
<keyword evidence="1" id="KW-0732">Signal</keyword>
<organism evidence="3 4">
    <name type="scientific">Cupriavidus pauculus</name>
    <dbReference type="NCBI Taxonomy" id="82633"/>
    <lineage>
        <taxon>Bacteria</taxon>
        <taxon>Pseudomonadati</taxon>
        <taxon>Pseudomonadota</taxon>
        <taxon>Betaproteobacteria</taxon>
        <taxon>Burkholderiales</taxon>
        <taxon>Burkholderiaceae</taxon>
        <taxon>Cupriavidus</taxon>
    </lineage>
</organism>
<protein>
    <recommendedName>
        <fullName evidence="2">Peptidase S1 domain-containing protein</fullName>
    </recommendedName>
</protein>
<evidence type="ECO:0000256" key="1">
    <source>
        <dbReference type="SAM" id="SignalP"/>
    </source>
</evidence>
<evidence type="ECO:0000259" key="2">
    <source>
        <dbReference type="PROSITE" id="PS50240"/>
    </source>
</evidence>
<feature type="domain" description="Peptidase S1" evidence="2">
    <location>
        <begin position="220"/>
        <end position="456"/>
    </location>
</feature>
<accession>A0A2N5C3R9</accession>
<reference evidence="3 4" key="1">
    <citation type="submission" date="2017-12" db="EMBL/GenBank/DDBJ databases">
        <title>Genome sequence of the active heterotrophic nitrifier-denitrifier, Cupriavidus pauculus UM1.</title>
        <authorList>
            <person name="Putonti C."/>
            <person name="Castignetti D."/>
        </authorList>
    </citation>
    <scope>NUCLEOTIDE SEQUENCE [LARGE SCALE GENOMIC DNA]</scope>
    <source>
        <strain evidence="3 4">UM1</strain>
    </source>
</reference>
<gene>
    <name evidence="3" type="ORF">CYJ10_30015</name>
</gene>